<evidence type="ECO:0000313" key="7">
    <source>
        <dbReference type="Proteomes" id="UP000245166"/>
    </source>
</evidence>
<dbReference type="GO" id="GO:0062193">
    <property type="term" value="F:D-ribose pyranase activity"/>
    <property type="evidence" value="ECO:0007669"/>
    <property type="project" value="UniProtKB-EC"/>
</dbReference>
<keyword evidence="5" id="KW-0119">Carbohydrate metabolism</keyword>
<organism evidence="6 7">
    <name type="scientific">Serinibacter arcticus</name>
    <dbReference type="NCBI Taxonomy" id="1655435"/>
    <lineage>
        <taxon>Bacteria</taxon>
        <taxon>Bacillati</taxon>
        <taxon>Actinomycetota</taxon>
        <taxon>Actinomycetes</taxon>
        <taxon>Micrococcales</taxon>
        <taxon>Beutenbergiaceae</taxon>
        <taxon>Serinibacter</taxon>
    </lineage>
</organism>
<dbReference type="EMBL" id="PYHR01000002">
    <property type="protein sequence ID" value="PWD50645.1"/>
    <property type="molecule type" value="Genomic_DNA"/>
</dbReference>
<dbReference type="GO" id="GO:0016872">
    <property type="term" value="F:intramolecular lyase activity"/>
    <property type="evidence" value="ECO:0007669"/>
    <property type="project" value="InterPro"/>
</dbReference>
<dbReference type="Pfam" id="PF05025">
    <property type="entry name" value="RbsD_FucU"/>
    <property type="match status" value="1"/>
</dbReference>
<comment type="caution">
    <text evidence="6">The sequence shown here is derived from an EMBL/GenBank/DDBJ whole genome shotgun (WGS) entry which is preliminary data.</text>
</comment>
<dbReference type="GO" id="GO:0019303">
    <property type="term" value="P:D-ribose catabolic process"/>
    <property type="evidence" value="ECO:0007669"/>
    <property type="project" value="TreeGrafter"/>
</dbReference>
<dbReference type="SUPFAM" id="SSF102546">
    <property type="entry name" value="RbsD-like"/>
    <property type="match status" value="1"/>
</dbReference>
<keyword evidence="4" id="KW-0413">Isomerase</keyword>
<dbReference type="NCBIfam" id="NF008761">
    <property type="entry name" value="PRK11797.1"/>
    <property type="match status" value="1"/>
</dbReference>
<dbReference type="InterPro" id="IPR023750">
    <property type="entry name" value="RbsD-like_sf"/>
</dbReference>
<dbReference type="EC" id="5.4.99.62" evidence="2"/>
<dbReference type="AlphaFoldDB" id="A0A2U1ZUI9"/>
<dbReference type="GO" id="GO:0005829">
    <property type="term" value="C:cytosol"/>
    <property type="evidence" value="ECO:0007669"/>
    <property type="project" value="TreeGrafter"/>
</dbReference>
<keyword evidence="3" id="KW-0963">Cytoplasm</keyword>
<evidence type="ECO:0000256" key="1">
    <source>
        <dbReference type="ARBA" id="ARBA00000223"/>
    </source>
</evidence>
<dbReference type="Gene3D" id="3.40.1650.10">
    <property type="entry name" value="RbsD-like domain"/>
    <property type="match status" value="1"/>
</dbReference>
<protein>
    <recommendedName>
        <fullName evidence="2">D-ribose pyranase</fullName>
        <ecNumber evidence="2">5.4.99.62</ecNumber>
    </recommendedName>
</protein>
<dbReference type="OrthoDB" id="9805009at2"/>
<dbReference type="PANTHER" id="PTHR37831:SF1">
    <property type="entry name" value="D-RIBOSE PYRANASE"/>
    <property type="match status" value="1"/>
</dbReference>
<dbReference type="InterPro" id="IPR023064">
    <property type="entry name" value="D-ribose_pyranase"/>
</dbReference>
<evidence type="ECO:0000256" key="5">
    <source>
        <dbReference type="ARBA" id="ARBA00023277"/>
    </source>
</evidence>
<reference evidence="6 7" key="1">
    <citation type="submission" date="2018-03" db="EMBL/GenBank/DDBJ databases">
        <title>Genome assembly of novel Miniimonas species PCH200.</title>
        <authorList>
            <person name="Thakur V."/>
            <person name="Kumar V."/>
            <person name="Singh D."/>
        </authorList>
    </citation>
    <scope>NUCLEOTIDE SEQUENCE [LARGE SCALE GENOMIC DNA]</scope>
    <source>
        <strain evidence="6 7">PCH200</strain>
    </source>
</reference>
<dbReference type="Proteomes" id="UP000245166">
    <property type="component" value="Unassembled WGS sequence"/>
</dbReference>
<gene>
    <name evidence="6" type="ORF">C8046_08245</name>
</gene>
<accession>A0A2U1ZUI9</accession>
<sequence length="130" mass="13866">MKRTGIINAPLSGALARLGHTDLVVLADAGLPVPPHVPVVDLAIVYGLPRFTDVLAALLGDLVAEHAWISRESDDWPGGEWVDSRLGFAAERIDHGDLKAMVADCRLAIRTGEDTAYSNVVLRCGVPFAV</sequence>
<evidence type="ECO:0000256" key="3">
    <source>
        <dbReference type="ARBA" id="ARBA00022490"/>
    </source>
</evidence>
<evidence type="ECO:0000256" key="2">
    <source>
        <dbReference type="ARBA" id="ARBA00012862"/>
    </source>
</evidence>
<evidence type="ECO:0000256" key="4">
    <source>
        <dbReference type="ARBA" id="ARBA00023235"/>
    </source>
</evidence>
<name>A0A2U1ZUI9_9MICO</name>
<dbReference type="GO" id="GO:0048029">
    <property type="term" value="F:monosaccharide binding"/>
    <property type="evidence" value="ECO:0007669"/>
    <property type="project" value="InterPro"/>
</dbReference>
<keyword evidence="7" id="KW-1185">Reference proteome</keyword>
<proteinExistence type="predicted"/>
<dbReference type="RefSeq" id="WP_109229026.1">
    <property type="nucleotide sequence ID" value="NZ_PYHR01000002.1"/>
</dbReference>
<evidence type="ECO:0000313" key="6">
    <source>
        <dbReference type="EMBL" id="PWD50645.1"/>
    </source>
</evidence>
<dbReference type="InterPro" id="IPR007721">
    <property type="entry name" value="RbsD_FucU"/>
</dbReference>
<dbReference type="PANTHER" id="PTHR37831">
    <property type="entry name" value="D-RIBOSE PYRANASE"/>
    <property type="match status" value="1"/>
</dbReference>
<comment type="catalytic activity">
    <reaction evidence="1">
        <text>beta-D-ribopyranose = beta-D-ribofuranose</text>
        <dbReference type="Rhea" id="RHEA:25432"/>
        <dbReference type="ChEBI" id="CHEBI:27476"/>
        <dbReference type="ChEBI" id="CHEBI:47002"/>
        <dbReference type="EC" id="5.4.99.62"/>
    </reaction>
</comment>